<organism evidence="10 11">
    <name type="scientific">Exophiala bonariae</name>
    <dbReference type="NCBI Taxonomy" id="1690606"/>
    <lineage>
        <taxon>Eukaryota</taxon>
        <taxon>Fungi</taxon>
        <taxon>Dikarya</taxon>
        <taxon>Ascomycota</taxon>
        <taxon>Pezizomycotina</taxon>
        <taxon>Eurotiomycetes</taxon>
        <taxon>Chaetothyriomycetidae</taxon>
        <taxon>Chaetothyriales</taxon>
        <taxon>Herpotrichiellaceae</taxon>
        <taxon>Exophiala</taxon>
    </lineage>
</organism>
<dbReference type="GeneID" id="89969590"/>
<evidence type="ECO:0000256" key="5">
    <source>
        <dbReference type="ARBA" id="ARBA00022525"/>
    </source>
</evidence>
<keyword evidence="6" id="KW-0049">Antioxidant</keyword>
<dbReference type="EC" id="1.15.1.1" evidence="4"/>
<sequence length="262" mass="27906">MKLITLLLCITPLAIKVIADDHHEDEDEDHTDHIAPLVENNPKSATFQAVLQSGKPVQGQITGVSHDNGTGVDFNINFFDFPDSEEGPFKYHIHVNAVPEDGNCSGAGGHLSPYGREDQPECDYQDPATCQPGDLSGKHFNIDNTFESQTFQRSYLDLYLSTNPGDPAFFGNRSVVVHALNGTRLNCANFTQQWPANNGSGGYGGNGPESWNPLNGGGGNGTHSNGTSTNASTGGANGMNKIVKPELALALAMTLGYALFGL</sequence>
<name>A0AAV9NGX3_9EURO</name>
<protein>
    <recommendedName>
        <fullName evidence="4">superoxide dismutase</fullName>
        <ecNumber evidence="4">1.15.1.1</ecNumber>
    </recommendedName>
</protein>
<evidence type="ECO:0000313" key="11">
    <source>
        <dbReference type="Proteomes" id="UP001358417"/>
    </source>
</evidence>
<evidence type="ECO:0000256" key="1">
    <source>
        <dbReference type="ARBA" id="ARBA00004196"/>
    </source>
</evidence>
<dbReference type="Gene3D" id="2.60.40.200">
    <property type="entry name" value="Superoxide dismutase, copper/zinc binding domain"/>
    <property type="match status" value="1"/>
</dbReference>
<dbReference type="GO" id="GO:0005576">
    <property type="term" value="C:extracellular region"/>
    <property type="evidence" value="ECO:0007669"/>
    <property type="project" value="UniProtKB-SubCell"/>
</dbReference>
<dbReference type="InterPro" id="IPR036423">
    <property type="entry name" value="SOD-like_Cu/Zn_dom_sf"/>
</dbReference>
<evidence type="ECO:0000313" key="10">
    <source>
        <dbReference type="EMBL" id="KAK5054479.1"/>
    </source>
</evidence>
<gene>
    <name evidence="10" type="ORF">LTR84_001370</name>
</gene>
<evidence type="ECO:0000256" key="6">
    <source>
        <dbReference type="ARBA" id="ARBA00022862"/>
    </source>
</evidence>
<evidence type="ECO:0000256" key="3">
    <source>
        <dbReference type="ARBA" id="ARBA00010457"/>
    </source>
</evidence>
<accession>A0AAV9NGX3</accession>
<dbReference type="AlphaFoldDB" id="A0AAV9NGX3"/>
<evidence type="ECO:0000256" key="9">
    <source>
        <dbReference type="SAM" id="SignalP"/>
    </source>
</evidence>
<comment type="catalytic activity">
    <reaction evidence="7">
        <text>2 superoxide + 2 H(+) = H2O2 + O2</text>
        <dbReference type="Rhea" id="RHEA:20696"/>
        <dbReference type="ChEBI" id="CHEBI:15378"/>
        <dbReference type="ChEBI" id="CHEBI:15379"/>
        <dbReference type="ChEBI" id="CHEBI:16240"/>
        <dbReference type="ChEBI" id="CHEBI:18421"/>
        <dbReference type="EC" id="1.15.1.1"/>
    </reaction>
</comment>
<evidence type="ECO:0000256" key="7">
    <source>
        <dbReference type="ARBA" id="ARBA00049204"/>
    </source>
</evidence>
<dbReference type="SUPFAM" id="SSF49329">
    <property type="entry name" value="Cu,Zn superoxide dismutase-like"/>
    <property type="match status" value="1"/>
</dbReference>
<evidence type="ECO:0000256" key="2">
    <source>
        <dbReference type="ARBA" id="ARBA00004613"/>
    </source>
</evidence>
<proteinExistence type="inferred from homology"/>
<evidence type="ECO:0000256" key="4">
    <source>
        <dbReference type="ARBA" id="ARBA00012682"/>
    </source>
</evidence>
<dbReference type="RefSeq" id="XP_064707252.1">
    <property type="nucleotide sequence ID" value="XM_064844994.1"/>
</dbReference>
<reference evidence="10 11" key="1">
    <citation type="submission" date="2023-08" db="EMBL/GenBank/DDBJ databases">
        <title>Black Yeasts Isolated from many extreme environments.</title>
        <authorList>
            <person name="Coleine C."/>
            <person name="Stajich J.E."/>
            <person name="Selbmann L."/>
        </authorList>
    </citation>
    <scope>NUCLEOTIDE SEQUENCE [LARGE SCALE GENOMIC DNA]</scope>
    <source>
        <strain evidence="10 11">CCFEE 5792</strain>
    </source>
</reference>
<keyword evidence="9" id="KW-0732">Signal</keyword>
<feature type="signal peptide" evidence="9">
    <location>
        <begin position="1"/>
        <end position="19"/>
    </location>
</feature>
<feature type="region of interest" description="Disordered" evidence="8">
    <location>
        <begin position="199"/>
        <end position="234"/>
    </location>
</feature>
<dbReference type="FunFam" id="2.60.40.200:FF:000007">
    <property type="entry name" value="Cell surface Cu-only superoxide dismutase 5"/>
    <property type="match status" value="1"/>
</dbReference>
<dbReference type="Proteomes" id="UP001358417">
    <property type="component" value="Unassembled WGS sequence"/>
</dbReference>
<evidence type="ECO:0000256" key="8">
    <source>
        <dbReference type="SAM" id="MobiDB-lite"/>
    </source>
</evidence>
<feature type="compositionally biased region" description="Low complexity" evidence="8">
    <location>
        <begin position="222"/>
        <end position="234"/>
    </location>
</feature>
<keyword evidence="5" id="KW-0964">Secreted</keyword>
<comment type="similarity">
    <text evidence="3">Belongs to the Cu-Zn superoxide dismutase family.</text>
</comment>
<feature type="chain" id="PRO_5043440695" description="superoxide dismutase" evidence="9">
    <location>
        <begin position="20"/>
        <end position="262"/>
    </location>
</feature>
<dbReference type="GO" id="GO:0004784">
    <property type="term" value="F:superoxide dismutase activity"/>
    <property type="evidence" value="ECO:0007669"/>
    <property type="project" value="UniProtKB-EC"/>
</dbReference>
<keyword evidence="11" id="KW-1185">Reference proteome</keyword>
<comment type="subcellular location">
    <subcellularLocation>
        <location evidence="1">Cell envelope</location>
    </subcellularLocation>
    <subcellularLocation>
        <location evidence="2">Secreted</location>
    </subcellularLocation>
</comment>
<dbReference type="GO" id="GO:0046872">
    <property type="term" value="F:metal ion binding"/>
    <property type="evidence" value="ECO:0007669"/>
    <property type="project" value="InterPro"/>
</dbReference>
<dbReference type="EMBL" id="JAVRRD010000010">
    <property type="protein sequence ID" value="KAK5054479.1"/>
    <property type="molecule type" value="Genomic_DNA"/>
</dbReference>
<comment type="caution">
    <text evidence="10">The sequence shown here is derived from an EMBL/GenBank/DDBJ whole genome shotgun (WGS) entry which is preliminary data.</text>
</comment>